<gene>
    <name evidence="11" type="ORF">BTW10_04360</name>
</gene>
<sequence>MAELITSEDEQLETLKRWWKEYGKAVIAGIVLAGAGVFAWNAWQDYQASQAAAASQRYQQLTMLMQQPQMSAEQREQATTMIDGLESEHGGTLYAELAELMRARLAVDADDLESARDTLSSFIDGSEHAYLSGLARLNLARVQIALENAEGALTTLEGDIPTALEAQAAEISGDAHAALGQPDEARQAYKDALARAEEQDQPLSGVRLKLDNLGVEDAS</sequence>
<dbReference type="GO" id="GO:0005886">
    <property type="term" value="C:plasma membrane"/>
    <property type="evidence" value="ECO:0007669"/>
    <property type="project" value="UniProtKB-SubCell"/>
</dbReference>
<evidence type="ECO:0000256" key="9">
    <source>
        <dbReference type="SAM" id="Phobius"/>
    </source>
</evidence>
<feature type="transmembrane region" description="Helical" evidence="9">
    <location>
        <begin position="25"/>
        <end position="43"/>
    </location>
</feature>
<evidence type="ECO:0000256" key="2">
    <source>
        <dbReference type="ARBA" id="ARBA00022475"/>
    </source>
</evidence>
<dbReference type="EMBL" id="MSDQ01000006">
    <property type="protein sequence ID" value="OLO12690.1"/>
    <property type="molecule type" value="Genomic_DNA"/>
</dbReference>
<dbReference type="GO" id="GO:0044877">
    <property type="term" value="F:protein-containing complex binding"/>
    <property type="evidence" value="ECO:0007669"/>
    <property type="project" value="InterPro"/>
</dbReference>
<dbReference type="InterPro" id="IPR018704">
    <property type="entry name" value="SecYEG/CpoB_TPR"/>
</dbReference>
<comment type="similarity">
    <text evidence="7">Belongs to the YfgM family.</text>
</comment>
<evidence type="ECO:0000256" key="7">
    <source>
        <dbReference type="ARBA" id="ARBA00024197"/>
    </source>
</evidence>
<dbReference type="STRING" id="223900.GCA_000821045_02015"/>
<evidence type="ECO:0000313" key="12">
    <source>
        <dbReference type="Proteomes" id="UP000186806"/>
    </source>
</evidence>
<evidence type="ECO:0000256" key="3">
    <source>
        <dbReference type="ARBA" id="ARBA00022692"/>
    </source>
</evidence>
<dbReference type="PIRSF" id="PIRSF006170">
    <property type="entry name" value="YfgM"/>
    <property type="match status" value="1"/>
</dbReference>
<evidence type="ECO:0000256" key="8">
    <source>
        <dbReference type="ARBA" id="ARBA00024235"/>
    </source>
</evidence>
<keyword evidence="5 9" id="KW-0472">Membrane</keyword>
<dbReference type="SUPFAM" id="SSF48452">
    <property type="entry name" value="TPR-like"/>
    <property type="match status" value="1"/>
</dbReference>
<feature type="domain" description="Ancillary SecYEG translocon subunit/Cell division coordinator CpoB TPR" evidence="10">
    <location>
        <begin position="16"/>
        <end position="214"/>
    </location>
</feature>
<proteinExistence type="inferred from homology"/>
<evidence type="ECO:0000259" key="10">
    <source>
        <dbReference type="Pfam" id="PF09976"/>
    </source>
</evidence>
<evidence type="ECO:0000256" key="1">
    <source>
        <dbReference type="ARBA" id="ARBA00004401"/>
    </source>
</evidence>
<evidence type="ECO:0000256" key="6">
    <source>
        <dbReference type="ARBA" id="ARBA00023186"/>
    </source>
</evidence>
<accession>A0A1Q8TG88</accession>
<evidence type="ECO:0000313" key="11">
    <source>
        <dbReference type="EMBL" id="OLO12690.1"/>
    </source>
</evidence>
<dbReference type="InterPro" id="IPR026039">
    <property type="entry name" value="YfgM"/>
</dbReference>
<dbReference type="Pfam" id="PF09976">
    <property type="entry name" value="TPR_21"/>
    <property type="match status" value="1"/>
</dbReference>
<reference evidence="11 12" key="1">
    <citation type="submission" date="2016-12" db="EMBL/GenBank/DDBJ databases">
        <title>Draft genome sequences of strains Salinicola socius SMB35, Salinicola sp. MH3R3-1 and Chromohalobacter sp. SMB17 from the Verkhnekamsk potash mining region of Russia.</title>
        <authorList>
            <person name="Mavrodi D.V."/>
            <person name="Olsson B.E."/>
            <person name="Korsakova E.S."/>
            <person name="Pyankova A."/>
            <person name="Mavrodi O.V."/>
            <person name="Plotnikova E.G."/>
        </authorList>
    </citation>
    <scope>NUCLEOTIDE SEQUENCE [LARGE SCALE GENOMIC DNA]</scope>
    <source>
        <strain evidence="11 12">SMB17</strain>
    </source>
</reference>
<evidence type="ECO:0000256" key="4">
    <source>
        <dbReference type="ARBA" id="ARBA00022989"/>
    </source>
</evidence>
<dbReference type="InterPro" id="IPR011990">
    <property type="entry name" value="TPR-like_helical_dom_sf"/>
</dbReference>
<dbReference type="RefSeq" id="WP_075368328.1">
    <property type="nucleotide sequence ID" value="NZ_MSDQ01000006.1"/>
</dbReference>
<keyword evidence="3 9" id="KW-0812">Transmembrane</keyword>
<keyword evidence="4 9" id="KW-1133">Transmembrane helix</keyword>
<name>A0A1Q8TG88_9GAMM</name>
<dbReference type="AlphaFoldDB" id="A0A1Q8TG88"/>
<keyword evidence="12" id="KW-1185">Reference proteome</keyword>
<dbReference type="PANTHER" id="PTHR38035">
    <property type="entry name" value="UPF0070 PROTEIN YFGM"/>
    <property type="match status" value="1"/>
</dbReference>
<evidence type="ECO:0000256" key="5">
    <source>
        <dbReference type="ARBA" id="ARBA00023136"/>
    </source>
</evidence>
<organism evidence="11 12">
    <name type="scientific">Chromohalobacter japonicus</name>
    <dbReference type="NCBI Taxonomy" id="223900"/>
    <lineage>
        <taxon>Bacteria</taxon>
        <taxon>Pseudomonadati</taxon>
        <taxon>Pseudomonadota</taxon>
        <taxon>Gammaproteobacteria</taxon>
        <taxon>Oceanospirillales</taxon>
        <taxon>Halomonadaceae</taxon>
        <taxon>Chromohalobacter</taxon>
    </lineage>
</organism>
<dbReference type="Proteomes" id="UP000186806">
    <property type="component" value="Unassembled WGS sequence"/>
</dbReference>
<dbReference type="PANTHER" id="PTHR38035:SF1">
    <property type="entry name" value="ANCILLARY SECYEG TRANSLOCON SUBUNIT"/>
    <property type="match status" value="1"/>
</dbReference>
<protein>
    <recommendedName>
        <fullName evidence="8">Ancillary SecYEG translocon subunit</fullName>
    </recommendedName>
</protein>
<keyword evidence="6" id="KW-0143">Chaperone</keyword>
<comment type="subcellular location">
    <subcellularLocation>
        <location evidence="1">Cell membrane</location>
        <topology evidence="1">Single-pass type II membrane protein</topology>
    </subcellularLocation>
</comment>
<keyword evidence="2" id="KW-1003">Cell membrane</keyword>
<comment type="caution">
    <text evidence="11">The sequence shown here is derived from an EMBL/GenBank/DDBJ whole genome shotgun (WGS) entry which is preliminary data.</text>
</comment>